<reference evidence="1" key="1">
    <citation type="submission" date="2024-02" db="EMBL/GenBank/DDBJ databases">
        <title>Sediminibacterium planktonica sp. nov. and Sediminibacterium longus sp. nov., isolated from surface lake and river water.</title>
        <authorList>
            <person name="Watanabe K."/>
            <person name="Takemine S."/>
            <person name="Ishii Y."/>
            <person name="Ogata Y."/>
            <person name="Shindo C."/>
            <person name="Suda W."/>
        </authorList>
    </citation>
    <scope>NUCLEOTIDE SEQUENCE</scope>
    <source>
        <strain evidence="1">KACHI17</strain>
    </source>
</reference>
<dbReference type="EMBL" id="AP029612">
    <property type="protein sequence ID" value="BFG71130.1"/>
    <property type="molecule type" value="Genomic_DNA"/>
</dbReference>
<evidence type="ECO:0000313" key="1">
    <source>
        <dbReference type="EMBL" id="BFG71130.1"/>
    </source>
</evidence>
<dbReference type="AlphaFoldDB" id="A0AAT9GKH6"/>
<dbReference type="Gene3D" id="2.180.10.10">
    <property type="entry name" value="RHS repeat-associated core"/>
    <property type="match status" value="1"/>
</dbReference>
<sequence length="260" mass="29121">MTTLVVLIAGCTKEFEADLPDPNPGTPGNTKKLSKISYDDGSYMSIQYNAEGKPIKIIDLQKNSGGDDTNIYTLSYNGDKLVEMSVTDGTKYKYTYTGANVTKVEIVSPNNVVIAYYAYTYQDGRLIRTDGYGSITGTISATPNVRFDLAYYANGNIKSMTTWYQDYSTGVLEKSDVYEIETYDNKRNTSLLFENNPYLPLLMIVPNNPLTEKHYDNAGQAYATVTHTYTYDDQGNPLTRKTVTKETGMQDEITTTTFQY</sequence>
<protein>
    <recommendedName>
        <fullName evidence="2">DUF4595 domain-containing protein</fullName>
    </recommendedName>
</protein>
<gene>
    <name evidence="1" type="ORF">KACHI17_20110</name>
</gene>
<evidence type="ECO:0008006" key="2">
    <source>
        <dbReference type="Google" id="ProtNLM"/>
    </source>
</evidence>
<proteinExistence type="predicted"/>
<accession>A0AAT9GKH6</accession>
<organism evidence="1">
    <name type="scientific">Sediminibacterium sp. KACHI17</name>
    <dbReference type="NCBI Taxonomy" id="1751071"/>
    <lineage>
        <taxon>Bacteria</taxon>
        <taxon>Pseudomonadati</taxon>
        <taxon>Bacteroidota</taxon>
        <taxon>Chitinophagia</taxon>
        <taxon>Chitinophagales</taxon>
        <taxon>Chitinophagaceae</taxon>
        <taxon>Sediminibacterium</taxon>
    </lineage>
</organism>
<name>A0AAT9GKH6_9BACT</name>